<dbReference type="Pfam" id="PF00884">
    <property type="entry name" value="Sulfatase"/>
    <property type="match status" value="1"/>
</dbReference>
<evidence type="ECO:0000256" key="2">
    <source>
        <dbReference type="ARBA" id="ARBA00022723"/>
    </source>
</evidence>
<dbReference type="Gene3D" id="3.30.1120.10">
    <property type="match status" value="1"/>
</dbReference>
<dbReference type="Gene3D" id="3.40.720.10">
    <property type="entry name" value="Alkaline Phosphatase, subunit A"/>
    <property type="match status" value="1"/>
</dbReference>
<evidence type="ECO:0000313" key="6">
    <source>
        <dbReference type="EMBL" id="QEG35948.1"/>
    </source>
</evidence>
<sequence length="525" mass="59442">MILRVSIVVIVVICSLDKTTTLKADEALHKPPNIVVILADDFGVGDILAHYPKNKIPTPYLDKLVREGISFTDAHSPSAVCSPTRYGLLTGRYCWRTRMQEWVIAAYEPPLIEGDLLTLPEFLRENGYETACIGKWHLGWDWAGPQKPKMHPLQRNYQKHFKWDFTKTIGGGPTDHGFDYYFGVVLPNMPPFCWIENDRVTQLPTEKYTYEPEEGFVVMPREFEGAPMAPDWRFETILPELTRRSVRYVHDHAKGDKPFFLYFSQTSPHEPIVPSERFRGKSGIAPIADFVMETDWSVGQVIQAIDDAGLSDNTIVIFTADNGHSHYTGWDKLVAAEHLPSGPYRGHKGDVWEGGHRVPLIVRWPDKVVPGSRSDAMVCLTDVYATCAEVLGRDLPDGCAQDSFSFHGAATRIENPKRPSRSTMVNHSNFGEFAYRRDNWKLVYRLSKPNLEASRGKPTVAELYDLSKDIGEASDLALKRPEKVTELTSELDDLIRSGASRPDAVGRNDCKVRFDVTQQFRWVED</sequence>
<dbReference type="CDD" id="cd16143">
    <property type="entry name" value="ARS_like"/>
    <property type="match status" value="1"/>
</dbReference>
<dbReference type="SUPFAM" id="SSF53649">
    <property type="entry name" value="Alkaline phosphatase-like"/>
    <property type="match status" value="1"/>
</dbReference>
<keyword evidence="4" id="KW-0106">Calcium</keyword>
<reference evidence="6 7" key="1">
    <citation type="submission" date="2019-08" db="EMBL/GenBank/DDBJ databases">
        <title>Deep-cultivation of Planctomycetes and their phenomic and genomic characterization uncovers novel biology.</title>
        <authorList>
            <person name="Wiegand S."/>
            <person name="Jogler M."/>
            <person name="Boedeker C."/>
            <person name="Pinto D."/>
            <person name="Vollmers J."/>
            <person name="Rivas-Marin E."/>
            <person name="Kohn T."/>
            <person name="Peeters S.H."/>
            <person name="Heuer A."/>
            <person name="Rast P."/>
            <person name="Oberbeckmann S."/>
            <person name="Bunk B."/>
            <person name="Jeske O."/>
            <person name="Meyerdierks A."/>
            <person name="Storesund J.E."/>
            <person name="Kallscheuer N."/>
            <person name="Luecker S."/>
            <person name="Lage O.M."/>
            <person name="Pohl T."/>
            <person name="Merkel B.J."/>
            <person name="Hornburger P."/>
            <person name="Mueller R.-W."/>
            <person name="Bruemmer F."/>
            <person name="Labrenz M."/>
            <person name="Spormann A.M."/>
            <person name="Op den Camp H."/>
            <person name="Overmann J."/>
            <person name="Amann R."/>
            <person name="Jetten M.S.M."/>
            <person name="Mascher T."/>
            <person name="Medema M.H."/>
            <person name="Devos D.P."/>
            <person name="Kaster A.-K."/>
            <person name="Ovreas L."/>
            <person name="Rohde M."/>
            <person name="Galperin M.Y."/>
            <person name="Jogler C."/>
        </authorList>
    </citation>
    <scope>NUCLEOTIDE SEQUENCE [LARGE SCALE GENOMIC DNA]</scope>
    <source>
        <strain evidence="6 7">Pr1d</strain>
    </source>
</reference>
<evidence type="ECO:0000313" key="7">
    <source>
        <dbReference type="Proteomes" id="UP000323917"/>
    </source>
</evidence>
<dbReference type="KEGG" id="bgok:Pr1d_32560"/>
<dbReference type="InterPro" id="IPR017850">
    <property type="entry name" value="Alkaline_phosphatase_core_sf"/>
</dbReference>
<proteinExistence type="inferred from homology"/>
<comment type="similarity">
    <text evidence="1">Belongs to the sulfatase family.</text>
</comment>
<dbReference type="AlphaFoldDB" id="A0A5B9QAP2"/>
<dbReference type="PROSITE" id="PS00523">
    <property type="entry name" value="SULFATASE_1"/>
    <property type="match status" value="1"/>
</dbReference>
<keyword evidence="2" id="KW-0479">Metal-binding</keyword>
<evidence type="ECO:0000256" key="1">
    <source>
        <dbReference type="ARBA" id="ARBA00008779"/>
    </source>
</evidence>
<evidence type="ECO:0000256" key="4">
    <source>
        <dbReference type="ARBA" id="ARBA00022837"/>
    </source>
</evidence>
<dbReference type="InterPro" id="IPR000917">
    <property type="entry name" value="Sulfatase_N"/>
</dbReference>
<dbReference type="PROSITE" id="PS00149">
    <property type="entry name" value="SULFATASE_2"/>
    <property type="match status" value="1"/>
</dbReference>
<dbReference type="PANTHER" id="PTHR42693:SF53">
    <property type="entry name" value="ENDO-4-O-SULFATASE"/>
    <property type="match status" value="1"/>
</dbReference>
<accession>A0A5B9QAP2</accession>
<dbReference type="GO" id="GO:0004065">
    <property type="term" value="F:arylsulfatase activity"/>
    <property type="evidence" value="ECO:0007669"/>
    <property type="project" value="UniProtKB-EC"/>
</dbReference>
<dbReference type="InterPro" id="IPR024607">
    <property type="entry name" value="Sulfatase_CS"/>
</dbReference>
<dbReference type="InterPro" id="IPR050738">
    <property type="entry name" value="Sulfatase"/>
</dbReference>
<dbReference type="OrthoDB" id="9783154at2"/>
<dbReference type="RefSeq" id="WP_148074380.1">
    <property type="nucleotide sequence ID" value="NZ_CP042913.1"/>
</dbReference>
<evidence type="ECO:0000259" key="5">
    <source>
        <dbReference type="Pfam" id="PF00884"/>
    </source>
</evidence>
<feature type="domain" description="Sulfatase N-terminal" evidence="5">
    <location>
        <begin position="32"/>
        <end position="392"/>
    </location>
</feature>
<dbReference type="Proteomes" id="UP000323917">
    <property type="component" value="Chromosome"/>
</dbReference>
<protein>
    <submittedName>
        <fullName evidence="6">Arylsulfatase</fullName>
        <ecNumber evidence="6">3.1.6.1</ecNumber>
    </submittedName>
</protein>
<name>A0A5B9QAP2_9BACT</name>
<dbReference type="GO" id="GO:0046872">
    <property type="term" value="F:metal ion binding"/>
    <property type="evidence" value="ECO:0007669"/>
    <property type="project" value="UniProtKB-KW"/>
</dbReference>
<organism evidence="6 7">
    <name type="scientific">Bythopirellula goksoeyrii</name>
    <dbReference type="NCBI Taxonomy" id="1400387"/>
    <lineage>
        <taxon>Bacteria</taxon>
        <taxon>Pseudomonadati</taxon>
        <taxon>Planctomycetota</taxon>
        <taxon>Planctomycetia</taxon>
        <taxon>Pirellulales</taxon>
        <taxon>Lacipirellulaceae</taxon>
        <taxon>Bythopirellula</taxon>
    </lineage>
</organism>
<dbReference type="PANTHER" id="PTHR42693">
    <property type="entry name" value="ARYLSULFATASE FAMILY MEMBER"/>
    <property type="match status" value="1"/>
</dbReference>
<keyword evidence="7" id="KW-1185">Reference proteome</keyword>
<keyword evidence="3 6" id="KW-0378">Hydrolase</keyword>
<evidence type="ECO:0000256" key="3">
    <source>
        <dbReference type="ARBA" id="ARBA00022801"/>
    </source>
</evidence>
<dbReference type="EMBL" id="CP042913">
    <property type="protein sequence ID" value="QEG35948.1"/>
    <property type="molecule type" value="Genomic_DNA"/>
</dbReference>
<gene>
    <name evidence="6" type="primary">atsA_12</name>
    <name evidence="6" type="ORF">Pr1d_32560</name>
</gene>
<dbReference type="EC" id="3.1.6.1" evidence="6"/>